<accession>A0AAD7RQB7</accession>
<evidence type="ECO:0000256" key="1">
    <source>
        <dbReference type="SAM" id="SignalP"/>
    </source>
</evidence>
<proteinExistence type="predicted"/>
<organism evidence="2 3">
    <name type="scientific">Aldrovandia affinis</name>
    <dbReference type="NCBI Taxonomy" id="143900"/>
    <lineage>
        <taxon>Eukaryota</taxon>
        <taxon>Metazoa</taxon>
        <taxon>Chordata</taxon>
        <taxon>Craniata</taxon>
        <taxon>Vertebrata</taxon>
        <taxon>Euteleostomi</taxon>
        <taxon>Actinopterygii</taxon>
        <taxon>Neopterygii</taxon>
        <taxon>Teleostei</taxon>
        <taxon>Notacanthiformes</taxon>
        <taxon>Halosauridae</taxon>
        <taxon>Aldrovandia</taxon>
    </lineage>
</organism>
<dbReference type="AlphaFoldDB" id="A0AAD7RQB7"/>
<dbReference type="Proteomes" id="UP001221898">
    <property type="component" value="Unassembled WGS sequence"/>
</dbReference>
<gene>
    <name evidence="2" type="ORF">AAFF_G00160210</name>
</gene>
<reference evidence="2" key="1">
    <citation type="journal article" date="2023" name="Science">
        <title>Genome structures resolve the early diversification of teleost fishes.</title>
        <authorList>
            <person name="Parey E."/>
            <person name="Louis A."/>
            <person name="Montfort J."/>
            <person name="Bouchez O."/>
            <person name="Roques C."/>
            <person name="Iampietro C."/>
            <person name="Lluch J."/>
            <person name="Castinel A."/>
            <person name="Donnadieu C."/>
            <person name="Desvignes T."/>
            <person name="Floi Bucao C."/>
            <person name="Jouanno E."/>
            <person name="Wen M."/>
            <person name="Mejri S."/>
            <person name="Dirks R."/>
            <person name="Jansen H."/>
            <person name="Henkel C."/>
            <person name="Chen W.J."/>
            <person name="Zahm M."/>
            <person name="Cabau C."/>
            <person name="Klopp C."/>
            <person name="Thompson A.W."/>
            <person name="Robinson-Rechavi M."/>
            <person name="Braasch I."/>
            <person name="Lecointre G."/>
            <person name="Bobe J."/>
            <person name="Postlethwait J.H."/>
            <person name="Berthelot C."/>
            <person name="Roest Crollius H."/>
            <person name="Guiguen Y."/>
        </authorList>
    </citation>
    <scope>NUCLEOTIDE SEQUENCE</scope>
    <source>
        <strain evidence="2">NC1722</strain>
    </source>
</reference>
<feature type="chain" id="PRO_5042234862" evidence="1">
    <location>
        <begin position="36"/>
        <end position="192"/>
    </location>
</feature>
<evidence type="ECO:0000313" key="2">
    <source>
        <dbReference type="EMBL" id="KAJ8387081.1"/>
    </source>
</evidence>
<evidence type="ECO:0000313" key="3">
    <source>
        <dbReference type="Proteomes" id="UP001221898"/>
    </source>
</evidence>
<protein>
    <submittedName>
        <fullName evidence="2">Uncharacterized protein</fullName>
    </submittedName>
</protein>
<keyword evidence="3" id="KW-1185">Reference proteome</keyword>
<feature type="signal peptide" evidence="1">
    <location>
        <begin position="1"/>
        <end position="35"/>
    </location>
</feature>
<keyword evidence="1" id="KW-0732">Signal</keyword>
<comment type="caution">
    <text evidence="2">The sequence shown here is derived from an EMBL/GenBank/DDBJ whole genome shotgun (WGS) entry which is preliminary data.</text>
</comment>
<sequence length="192" mass="21046">MWKRDAGMKWATMGNLRLVLLALPALLSQVGVSLGAEKVPILNIAVILGRTRYISDREIRSLWSKDEPVDVNVATLLVNETDPKSIITHVCDLMSGTRIHGVVFGDGTDQEAIAQILDFISSQTLIPILGIHGGSSMIMAEKTLMAWSRSGSYPSPIIKRPHTNYTQPQALRAAEFSEVIVIVSTSAFQPRH</sequence>
<name>A0AAD7RQB7_9TELE</name>
<dbReference type="Gene3D" id="3.40.50.2300">
    <property type="match status" value="1"/>
</dbReference>
<dbReference type="EMBL" id="JAINUG010000217">
    <property type="protein sequence ID" value="KAJ8387081.1"/>
    <property type="molecule type" value="Genomic_DNA"/>
</dbReference>